<feature type="domain" description="HTH lysR-type" evidence="5">
    <location>
        <begin position="12"/>
        <end position="69"/>
    </location>
</feature>
<dbReference type="STRING" id="655353.SAMN04488056_101563"/>
<organism evidence="6 7">
    <name type="scientific">Cohaesibacter marisflavi</name>
    <dbReference type="NCBI Taxonomy" id="655353"/>
    <lineage>
        <taxon>Bacteria</taxon>
        <taxon>Pseudomonadati</taxon>
        <taxon>Pseudomonadota</taxon>
        <taxon>Alphaproteobacteria</taxon>
        <taxon>Hyphomicrobiales</taxon>
        <taxon>Cohaesibacteraceae</taxon>
    </lineage>
</organism>
<evidence type="ECO:0000256" key="3">
    <source>
        <dbReference type="ARBA" id="ARBA00023125"/>
    </source>
</evidence>
<dbReference type="Pfam" id="PF03466">
    <property type="entry name" value="LysR_substrate"/>
    <property type="match status" value="1"/>
</dbReference>
<evidence type="ECO:0000256" key="4">
    <source>
        <dbReference type="ARBA" id="ARBA00023163"/>
    </source>
</evidence>
<evidence type="ECO:0000313" key="6">
    <source>
        <dbReference type="EMBL" id="SFN64263.1"/>
    </source>
</evidence>
<keyword evidence="4" id="KW-0804">Transcription</keyword>
<dbReference type="CDD" id="cd05466">
    <property type="entry name" value="PBP2_LTTR_substrate"/>
    <property type="match status" value="1"/>
</dbReference>
<gene>
    <name evidence="6" type="ORF">SAMN04488056_101563</name>
</gene>
<protein>
    <submittedName>
        <fullName evidence="6">DNA-binding transcriptional regulator, LysR family</fullName>
    </submittedName>
</protein>
<proteinExistence type="inferred from homology"/>
<dbReference type="GO" id="GO:0005829">
    <property type="term" value="C:cytosol"/>
    <property type="evidence" value="ECO:0007669"/>
    <property type="project" value="TreeGrafter"/>
</dbReference>
<keyword evidence="3 6" id="KW-0238">DNA-binding</keyword>
<evidence type="ECO:0000256" key="1">
    <source>
        <dbReference type="ARBA" id="ARBA00009437"/>
    </source>
</evidence>
<dbReference type="Proteomes" id="UP000199236">
    <property type="component" value="Unassembled WGS sequence"/>
</dbReference>
<evidence type="ECO:0000256" key="2">
    <source>
        <dbReference type="ARBA" id="ARBA00023015"/>
    </source>
</evidence>
<dbReference type="SUPFAM" id="SSF46785">
    <property type="entry name" value="Winged helix' DNA-binding domain"/>
    <property type="match status" value="1"/>
</dbReference>
<dbReference type="InterPro" id="IPR000847">
    <property type="entry name" value="LysR_HTH_N"/>
</dbReference>
<dbReference type="GO" id="GO:0003700">
    <property type="term" value="F:DNA-binding transcription factor activity"/>
    <property type="evidence" value="ECO:0007669"/>
    <property type="project" value="InterPro"/>
</dbReference>
<dbReference type="OrthoDB" id="7506954at2"/>
<keyword evidence="7" id="KW-1185">Reference proteome</keyword>
<dbReference type="SUPFAM" id="SSF53850">
    <property type="entry name" value="Periplasmic binding protein-like II"/>
    <property type="match status" value="1"/>
</dbReference>
<keyword evidence="2" id="KW-0805">Transcription regulation</keyword>
<dbReference type="Gene3D" id="3.40.190.290">
    <property type="match status" value="1"/>
</dbReference>
<dbReference type="GO" id="GO:0003677">
    <property type="term" value="F:DNA binding"/>
    <property type="evidence" value="ECO:0007669"/>
    <property type="project" value="UniProtKB-KW"/>
</dbReference>
<dbReference type="InterPro" id="IPR005119">
    <property type="entry name" value="LysR_subst-bd"/>
</dbReference>
<evidence type="ECO:0000259" key="5">
    <source>
        <dbReference type="PROSITE" id="PS50931"/>
    </source>
</evidence>
<dbReference type="Gene3D" id="1.10.10.10">
    <property type="entry name" value="Winged helix-like DNA-binding domain superfamily/Winged helix DNA-binding domain"/>
    <property type="match status" value="1"/>
</dbReference>
<dbReference type="AlphaFoldDB" id="A0A1I5AP87"/>
<dbReference type="EMBL" id="FOVR01000001">
    <property type="protein sequence ID" value="SFN64263.1"/>
    <property type="molecule type" value="Genomic_DNA"/>
</dbReference>
<name>A0A1I5AP87_9HYPH</name>
<comment type="similarity">
    <text evidence="1">Belongs to the LysR transcriptional regulatory family.</text>
</comment>
<sequence>MRPYEQRFPWNLDWNLLRTFMVVVEQKSITKAADFLGLKQPTVSAALKRLEEITGHKLIVRKPNQFRVTRAGDILYYECSTIFGSVSQLPSLLDRGEDELRGHITLVVASHVVCPQFDEVLAQYARLHDKVTFSISVADSEEIVSRVGQNRASFGVCLVNNSAETLDAEILYREYFALYCGPNHRLFRQKDIDVAELIGEPSVSFQTEVEGGALEPVANLRARVQAATRWHGVSSNLVEVRRMIVANIGIGALPVHVARRDVERGLLYQLPPYENLPLVDVFLVSNPKRRASDAEAEFLRLCTERIFSLPLSERTFK</sequence>
<dbReference type="Pfam" id="PF00126">
    <property type="entry name" value="HTH_1"/>
    <property type="match status" value="1"/>
</dbReference>
<dbReference type="InterPro" id="IPR050950">
    <property type="entry name" value="HTH-type_LysR_regulators"/>
</dbReference>
<dbReference type="InterPro" id="IPR036388">
    <property type="entry name" value="WH-like_DNA-bd_sf"/>
</dbReference>
<dbReference type="InterPro" id="IPR036390">
    <property type="entry name" value="WH_DNA-bd_sf"/>
</dbReference>
<dbReference type="PRINTS" id="PR00039">
    <property type="entry name" value="HTHLYSR"/>
</dbReference>
<accession>A0A1I5AP87</accession>
<evidence type="ECO:0000313" key="7">
    <source>
        <dbReference type="Proteomes" id="UP000199236"/>
    </source>
</evidence>
<dbReference type="PANTHER" id="PTHR30419">
    <property type="entry name" value="HTH-TYPE TRANSCRIPTIONAL REGULATOR YBHD"/>
    <property type="match status" value="1"/>
</dbReference>
<dbReference type="PANTHER" id="PTHR30419:SF8">
    <property type="entry name" value="NITROGEN ASSIMILATION TRANSCRIPTIONAL ACTIVATOR-RELATED"/>
    <property type="match status" value="1"/>
</dbReference>
<dbReference type="PROSITE" id="PS50931">
    <property type="entry name" value="HTH_LYSR"/>
    <property type="match status" value="1"/>
</dbReference>
<reference evidence="6 7" key="1">
    <citation type="submission" date="2016-10" db="EMBL/GenBank/DDBJ databases">
        <authorList>
            <person name="de Groot N.N."/>
        </authorList>
    </citation>
    <scope>NUCLEOTIDE SEQUENCE [LARGE SCALE GENOMIC DNA]</scope>
    <source>
        <strain evidence="6 7">CGMCC 1.9157</strain>
    </source>
</reference>